<comment type="caution">
    <text evidence="5">The sequence shown here is derived from an EMBL/GenBank/DDBJ whole genome shotgun (WGS) entry which is preliminary data.</text>
</comment>
<keyword evidence="2" id="KW-0238">DNA-binding</keyword>
<dbReference type="Gene3D" id="3.30.730.10">
    <property type="entry name" value="AP2/ERF domain"/>
    <property type="match status" value="1"/>
</dbReference>
<proteinExistence type="predicted"/>
<evidence type="ECO:0000256" key="2">
    <source>
        <dbReference type="ARBA" id="ARBA00023125"/>
    </source>
</evidence>
<dbReference type="InterPro" id="IPR044925">
    <property type="entry name" value="His-Me_finger_sf"/>
</dbReference>
<keyword evidence="1" id="KW-0805">Transcription regulation</keyword>
<keyword evidence="5" id="KW-0540">Nuclease</keyword>
<dbReference type="PROSITE" id="PS51032">
    <property type="entry name" value="AP2_ERF"/>
    <property type="match status" value="1"/>
</dbReference>
<organism evidence="5 6">
    <name type="scientific">Cohnella lubricantis</name>
    <dbReference type="NCBI Taxonomy" id="2163172"/>
    <lineage>
        <taxon>Bacteria</taxon>
        <taxon>Bacillati</taxon>
        <taxon>Bacillota</taxon>
        <taxon>Bacilli</taxon>
        <taxon>Bacillales</taxon>
        <taxon>Paenibacillaceae</taxon>
        <taxon>Cohnella</taxon>
    </lineage>
</organism>
<dbReference type="SMART" id="SM00380">
    <property type="entry name" value="AP2"/>
    <property type="match status" value="1"/>
</dbReference>
<dbReference type="SUPFAM" id="SSF54171">
    <property type="entry name" value="DNA-binding domain"/>
    <property type="match status" value="1"/>
</dbReference>
<keyword evidence="5" id="KW-0255">Endonuclease</keyword>
<sequence>MHMHREVLNAPDGFEVDHINGNTLDNRKSNLRIVTHQRNMHNVSSHGDSSSQYRGVFWNKQKLKWTAQICLDGKRRHIGHFVNELDAARAYNQEAIRLFGQYARLNQL</sequence>
<evidence type="ECO:0000256" key="3">
    <source>
        <dbReference type="ARBA" id="ARBA00023163"/>
    </source>
</evidence>
<dbReference type="GO" id="GO:0003700">
    <property type="term" value="F:DNA-binding transcription factor activity"/>
    <property type="evidence" value="ECO:0007669"/>
    <property type="project" value="InterPro"/>
</dbReference>
<protein>
    <submittedName>
        <fullName evidence="5">HNH endonuclease</fullName>
    </submittedName>
</protein>
<dbReference type="AlphaFoldDB" id="A0A841TBU7"/>
<keyword evidence="5" id="KW-0378">Hydrolase</keyword>
<keyword evidence="3" id="KW-0804">Transcription</keyword>
<dbReference type="Pfam" id="PF13392">
    <property type="entry name" value="HNH_3"/>
    <property type="match status" value="1"/>
</dbReference>
<dbReference type="RefSeq" id="WP_185178777.1">
    <property type="nucleotide sequence ID" value="NZ_CBCSEP010000005.1"/>
</dbReference>
<dbReference type="InterPro" id="IPR016177">
    <property type="entry name" value="DNA-bd_dom_sf"/>
</dbReference>
<keyword evidence="6" id="KW-1185">Reference proteome</keyword>
<dbReference type="InterPro" id="IPR036955">
    <property type="entry name" value="AP2/ERF_dom_sf"/>
</dbReference>
<dbReference type="EMBL" id="JACJVN010000033">
    <property type="protein sequence ID" value="MBB6677499.1"/>
    <property type="molecule type" value="Genomic_DNA"/>
</dbReference>
<evidence type="ECO:0000256" key="1">
    <source>
        <dbReference type="ARBA" id="ARBA00023015"/>
    </source>
</evidence>
<dbReference type="GO" id="GO:0004519">
    <property type="term" value="F:endonuclease activity"/>
    <property type="evidence" value="ECO:0007669"/>
    <property type="project" value="UniProtKB-KW"/>
</dbReference>
<dbReference type="InterPro" id="IPR003615">
    <property type="entry name" value="HNH_nuc"/>
</dbReference>
<dbReference type="GO" id="GO:0003677">
    <property type="term" value="F:DNA binding"/>
    <property type="evidence" value="ECO:0007669"/>
    <property type="project" value="UniProtKB-KW"/>
</dbReference>
<reference evidence="5 6" key="1">
    <citation type="submission" date="2020-08" db="EMBL/GenBank/DDBJ databases">
        <title>Cohnella phylogeny.</title>
        <authorList>
            <person name="Dunlap C."/>
        </authorList>
    </citation>
    <scope>NUCLEOTIDE SEQUENCE [LARGE SCALE GENOMIC DNA]</scope>
    <source>
        <strain evidence="5 6">DSM 103658</strain>
    </source>
</reference>
<evidence type="ECO:0000313" key="5">
    <source>
        <dbReference type="EMBL" id="MBB6677499.1"/>
    </source>
</evidence>
<gene>
    <name evidence="5" type="ORF">H4Q31_09195</name>
</gene>
<dbReference type="Proteomes" id="UP000574133">
    <property type="component" value="Unassembled WGS sequence"/>
</dbReference>
<dbReference type="Gene3D" id="3.90.75.20">
    <property type="match status" value="1"/>
</dbReference>
<dbReference type="InterPro" id="IPR001471">
    <property type="entry name" value="AP2/ERF_dom"/>
</dbReference>
<name>A0A841TBU7_9BACL</name>
<evidence type="ECO:0000259" key="4">
    <source>
        <dbReference type="PROSITE" id="PS51032"/>
    </source>
</evidence>
<evidence type="ECO:0000313" key="6">
    <source>
        <dbReference type="Proteomes" id="UP000574133"/>
    </source>
</evidence>
<accession>A0A841TBU7</accession>
<feature type="domain" description="AP2/ERF" evidence="4">
    <location>
        <begin position="52"/>
        <end position="108"/>
    </location>
</feature>
<dbReference type="SUPFAM" id="SSF54060">
    <property type="entry name" value="His-Me finger endonucleases"/>
    <property type="match status" value="1"/>
</dbReference>